<proteinExistence type="predicted"/>
<evidence type="ECO:0000313" key="2">
    <source>
        <dbReference type="EMBL" id="GIX66483.1"/>
    </source>
</evidence>
<organism evidence="2 3">
    <name type="scientific">Caerostris extrusa</name>
    <name type="common">Bark spider</name>
    <name type="synonym">Caerostris bankana</name>
    <dbReference type="NCBI Taxonomy" id="172846"/>
    <lineage>
        <taxon>Eukaryota</taxon>
        <taxon>Metazoa</taxon>
        <taxon>Ecdysozoa</taxon>
        <taxon>Arthropoda</taxon>
        <taxon>Chelicerata</taxon>
        <taxon>Arachnida</taxon>
        <taxon>Araneae</taxon>
        <taxon>Araneomorphae</taxon>
        <taxon>Entelegynae</taxon>
        <taxon>Araneoidea</taxon>
        <taxon>Araneidae</taxon>
        <taxon>Caerostris</taxon>
    </lineage>
</organism>
<accession>A0AAV4M3F1</accession>
<dbReference type="Proteomes" id="UP001054945">
    <property type="component" value="Unassembled WGS sequence"/>
</dbReference>
<keyword evidence="1" id="KW-0812">Transmembrane</keyword>
<dbReference type="EMBL" id="BPLR01001791">
    <property type="protein sequence ID" value="GIX66483.1"/>
    <property type="molecule type" value="Genomic_DNA"/>
</dbReference>
<dbReference type="AlphaFoldDB" id="A0AAV4M3F1"/>
<gene>
    <name evidence="2" type="ORF">CEXT_331861</name>
</gene>
<reference evidence="2 3" key="1">
    <citation type="submission" date="2021-06" db="EMBL/GenBank/DDBJ databases">
        <title>Caerostris extrusa draft genome.</title>
        <authorList>
            <person name="Kono N."/>
            <person name="Arakawa K."/>
        </authorList>
    </citation>
    <scope>NUCLEOTIDE SEQUENCE [LARGE SCALE GENOMIC DNA]</scope>
</reference>
<keyword evidence="1" id="KW-1133">Transmembrane helix</keyword>
<name>A0AAV4M3F1_CAEEX</name>
<evidence type="ECO:0000256" key="1">
    <source>
        <dbReference type="SAM" id="Phobius"/>
    </source>
</evidence>
<comment type="caution">
    <text evidence="2">The sequence shown here is derived from an EMBL/GenBank/DDBJ whole genome shotgun (WGS) entry which is preliminary data.</text>
</comment>
<evidence type="ECO:0000313" key="3">
    <source>
        <dbReference type="Proteomes" id="UP001054945"/>
    </source>
</evidence>
<protein>
    <submittedName>
        <fullName evidence="2">Uncharacterized protein</fullName>
    </submittedName>
</protein>
<keyword evidence="1" id="KW-0472">Membrane</keyword>
<feature type="transmembrane region" description="Helical" evidence="1">
    <location>
        <begin position="79"/>
        <end position="98"/>
    </location>
</feature>
<sequence>MVFHCSKKFKAVSTFEKNNPADLNRSLYYPVSKRLFLSGAMGRVDVSFAFEKEHSYGFYGLEPVFTSIKSVIFWKFRSLYVTVSLSLSLVRCVFTFVITDGTLSLYFCKGVGVDG</sequence>
<keyword evidence="3" id="KW-1185">Reference proteome</keyword>